<dbReference type="InterPro" id="IPR012338">
    <property type="entry name" value="Beta-lactam/transpept-like"/>
</dbReference>
<comment type="caution">
    <text evidence="3">The sequence shown here is derived from an EMBL/GenBank/DDBJ whole genome shotgun (WGS) entry which is preliminary data.</text>
</comment>
<sequence>MRIAIIGLLSLLFSQSATAAPLPPQFIQALHQADISLQHVGLIVWPLNAPAPSLTLNPDHAFNPASTLKLVTSDVALNVLGPAYTWQTAVLNDGTLQNGVLNGNLYLRGDGDPSLTDERLFLLVHQLRLSGLNRINGNLIIDQSRFQTTPPETTFDDHPWRAYNALPAATLYDYSATTLSLHITNQQILLSAEPLPPHTQLINQVTADYSPCDVNWRDHLHTDWRAGKLTLSGTYSAQCGAKEFALTDNVPSALLAGAFLTDWSEQGGEFHGIWHQGTAPDNAQLLFEFPSLPLTNVLYNMNKYSNNIMARNVFLSLASNRPADIASANQTVLHWLSNQGLHFPELVMDNGAGLSRTAQISARNMAMLLRHAAKSPLYPELASSLPIWGEDGTLKKRPHTCAVTDSAHLKTGTLDGVKTLAGYVHRPDGTTVVVVLFINDEHANQGAIAQENLLNWINATH</sequence>
<gene>
    <name evidence="3" type="ORF">CARN7_2617</name>
</gene>
<dbReference type="NCBIfam" id="TIGR00666">
    <property type="entry name" value="PBP4"/>
    <property type="match status" value="1"/>
</dbReference>
<name>E6QWZ6_9ZZZZ</name>
<keyword evidence="3" id="KW-0121">Carboxypeptidase</keyword>
<dbReference type="Pfam" id="PF02113">
    <property type="entry name" value="Peptidase_S13"/>
    <property type="match status" value="1"/>
</dbReference>
<dbReference type="PRINTS" id="PR00922">
    <property type="entry name" value="DADACBPTASE3"/>
</dbReference>
<dbReference type="GO" id="GO:0000270">
    <property type="term" value="P:peptidoglycan metabolic process"/>
    <property type="evidence" value="ECO:0007669"/>
    <property type="project" value="TreeGrafter"/>
</dbReference>
<dbReference type="InterPro" id="IPR000667">
    <property type="entry name" value="Peptidase_S13"/>
</dbReference>
<dbReference type="EMBL" id="CABR01000166">
    <property type="protein sequence ID" value="CBI11770.1"/>
    <property type="molecule type" value="Genomic_DNA"/>
</dbReference>
<organism evidence="3">
    <name type="scientific">mine drainage metagenome</name>
    <dbReference type="NCBI Taxonomy" id="410659"/>
    <lineage>
        <taxon>unclassified sequences</taxon>
        <taxon>metagenomes</taxon>
        <taxon>ecological metagenomes</taxon>
    </lineage>
</organism>
<dbReference type="PANTHER" id="PTHR30023:SF0">
    <property type="entry name" value="PENICILLIN-SENSITIVE CARBOXYPEPTIDASE A"/>
    <property type="match status" value="1"/>
</dbReference>
<evidence type="ECO:0000313" key="3">
    <source>
        <dbReference type="EMBL" id="CBI11770.1"/>
    </source>
</evidence>
<evidence type="ECO:0000256" key="1">
    <source>
        <dbReference type="ARBA" id="ARBA00006096"/>
    </source>
</evidence>
<dbReference type="Gene3D" id="3.40.710.10">
    <property type="entry name" value="DD-peptidase/beta-lactamase superfamily"/>
    <property type="match status" value="1"/>
</dbReference>
<evidence type="ECO:0000256" key="2">
    <source>
        <dbReference type="ARBA" id="ARBA00022801"/>
    </source>
</evidence>
<comment type="similarity">
    <text evidence="1">Belongs to the peptidase S13 family.</text>
</comment>
<accession>E6QWZ6</accession>
<dbReference type="GO" id="GO:0006508">
    <property type="term" value="P:proteolysis"/>
    <property type="evidence" value="ECO:0007669"/>
    <property type="project" value="InterPro"/>
</dbReference>
<dbReference type="PANTHER" id="PTHR30023">
    <property type="entry name" value="D-ALANYL-D-ALANINE CARBOXYPEPTIDASE"/>
    <property type="match status" value="1"/>
</dbReference>
<keyword evidence="2 3" id="KW-0378">Hydrolase</keyword>
<reference evidence="3" key="1">
    <citation type="submission" date="2009-10" db="EMBL/GenBank/DDBJ databases">
        <title>Diversity of trophic interactions inside an arsenic-rich microbial ecosystem.</title>
        <authorList>
            <person name="Bertin P.N."/>
            <person name="Heinrich-Salmeron A."/>
            <person name="Pelletier E."/>
            <person name="Goulhen-Chollet F."/>
            <person name="Arsene-Ploetze F."/>
            <person name="Gallien S."/>
            <person name="Calteau A."/>
            <person name="Vallenet D."/>
            <person name="Casiot C."/>
            <person name="Chane-Woon-Ming B."/>
            <person name="Giloteaux L."/>
            <person name="Barakat M."/>
            <person name="Bonnefoy V."/>
            <person name="Bruneel O."/>
            <person name="Chandler M."/>
            <person name="Cleiss J."/>
            <person name="Duran R."/>
            <person name="Elbaz-Poulichet F."/>
            <person name="Fonknechten N."/>
            <person name="Lauga B."/>
            <person name="Mornico D."/>
            <person name="Ortet P."/>
            <person name="Schaeffer C."/>
            <person name="Siguier P."/>
            <person name="Alexander Thil Smith A."/>
            <person name="Van Dorsselaer A."/>
            <person name="Weissenbach J."/>
            <person name="Medigue C."/>
            <person name="Le Paslier D."/>
        </authorList>
    </citation>
    <scope>NUCLEOTIDE SEQUENCE</scope>
</reference>
<proteinExistence type="inferred from homology"/>
<keyword evidence="3" id="KW-0645">Protease</keyword>
<protein>
    <submittedName>
        <fullName evidence="3">Putative Serine-type D-Ala-D-Ala carboxypeptidase</fullName>
        <ecNumber evidence="3">3.4.16.4</ecNumber>
    </submittedName>
</protein>
<dbReference type="GO" id="GO:0009002">
    <property type="term" value="F:serine-type D-Ala-D-Ala carboxypeptidase activity"/>
    <property type="evidence" value="ECO:0007669"/>
    <property type="project" value="UniProtKB-EC"/>
</dbReference>
<dbReference type="SUPFAM" id="SSF56601">
    <property type="entry name" value="beta-lactamase/transpeptidase-like"/>
    <property type="match status" value="1"/>
</dbReference>
<dbReference type="EC" id="3.4.16.4" evidence="3"/>
<dbReference type="AlphaFoldDB" id="E6QWZ6"/>
<dbReference type="Gene3D" id="3.50.80.20">
    <property type="entry name" value="D-Ala-D-Ala carboxypeptidase C, peptidase S13"/>
    <property type="match status" value="1"/>
</dbReference>